<name>A0A8C7BC63_NEOVI</name>
<evidence type="ECO:0000256" key="13">
    <source>
        <dbReference type="ARBA" id="ARBA00023242"/>
    </source>
</evidence>
<keyword evidence="7" id="KW-1000">Mitochondrion outer membrane</keyword>
<evidence type="ECO:0000256" key="8">
    <source>
        <dbReference type="ARBA" id="ARBA00022989"/>
    </source>
</evidence>
<dbReference type="GO" id="GO:0005634">
    <property type="term" value="C:nucleus"/>
    <property type="evidence" value="ECO:0007669"/>
    <property type="project" value="UniProtKB-SubCell"/>
</dbReference>
<dbReference type="GO" id="GO:0097431">
    <property type="term" value="C:mitotic spindle pole"/>
    <property type="evidence" value="ECO:0007669"/>
    <property type="project" value="TreeGrafter"/>
</dbReference>
<evidence type="ECO:0000313" key="16">
    <source>
        <dbReference type="Proteomes" id="UP000694425"/>
    </source>
</evidence>
<proteinExistence type="predicted"/>
<dbReference type="Pfam" id="PF21033">
    <property type="entry name" value="RMD1-3"/>
    <property type="match status" value="1"/>
</dbReference>
<reference evidence="15" key="1">
    <citation type="submission" date="2025-08" db="UniProtKB">
        <authorList>
            <consortium name="Ensembl"/>
        </authorList>
    </citation>
    <scope>IDENTIFICATION</scope>
</reference>
<evidence type="ECO:0000256" key="4">
    <source>
        <dbReference type="ARBA" id="ARBA00022490"/>
    </source>
</evidence>
<evidence type="ECO:0000256" key="5">
    <source>
        <dbReference type="ARBA" id="ARBA00022692"/>
    </source>
</evidence>
<keyword evidence="8 14" id="KW-1133">Transmembrane helix</keyword>
<keyword evidence="16" id="KW-1185">Reference proteome</keyword>
<dbReference type="AlphaFoldDB" id="A0A8C7BC63"/>
<keyword evidence="4" id="KW-0963">Cytoplasm</keyword>
<evidence type="ECO:0000256" key="9">
    <source>
        <dbReference type="ARBA" id="ARBA00023054"/>
    </source>
</evidence>
<keyword evidence="13" id="KW-0539">Nucleus</keyword>
<evidence type="ECO:0000256" key="14">
    <source>
        <dbReference type="SAM" id="Phobius"/>
    </source>
</evidence>
<evidence type="ECO:0000256" key="6">
    <source>
        <dbReference type="ARBA" id="ARBA00022701"/>
    </source>
</evidence>
<evidence type="ECO:0000256" key="12">
    <source>
        <dbReference type="ARBA" id="ARBA00023212"/>
    </source>
</evidence>
<keyword evidence="9" id="KW-0175">Coiled coil</keyword>
<dbReference type="GO" id="GO:0008017">
    <property type="term" value="F:microtubule binding"/>
    <property type="evidence" value="ECO:0007669"/>
    <property type="project" value="TreeGrafter"/>
</dbReference>
<dbReference type="GeneTree" id="ENSGT00950000182992"/>
<evidence type="ECO:0000256" key="7">
    <source>
        <dbReference type="ARBA" id="ARBA00022787"/>
    </source>
</evidence>
<keyword evidence="11 14" id="KW-0472">Membrane</keyword>
<dbReference type="InterPro" id="IPR049039">
    <property type="entry name" value="RMD1-3_a_helical_rpt"/>
</dbReference>
<keyword evidence="5 14" id="KW-0812">Transmembrane</keyword>
<dbReference type="GO" id="GO:0005876">
    <property type="term" value="C:spindle microtubule"/>
    <property type="evidence" value="ECO:0007669"/>
    <property type="project" value="TreeGrafter"/>
</dbReference>
<keyword evidence="12" id="KW-0206">Cytoskeleton</keyword>
<reference evidence="15" key="2">
    <citation type="submission" date="2025-09" db="UniProtKB">
        <authorList>
            <consortium name="Ensembl"/>
        </authorList>
    </citation>
    <scope>IDENTIFICATION</scope>
</reference>
<organism evidence="15 16">
    <name type="scientific">Neovison vison</name>
    <name type="common">American mink</name>
    <name type="synonym">Mustela vison</name>
    <dbReference type="NCBI Taxonomy" id="452646"/>
    <lineage>
        <taxon>Eukaryota</taxon>
        <taxon>Metazoa</taxon>
        <taxon>Chordata</taxon>
        <taxon>Craniata</taxon>
        <taxon>Vertebrata</taxon>
        <taxon>Euteleostomi</taxon>
        <taxon>Mammalia</taxon>
        <taxon>Eutheria</taxon>
        <taxon>Laurasiatheria</taxon>
        <taxon>Carnivora</taxon>
        <taxon>Caniformia</taxon>
        <taxon>Musteloidea</taxon>
        <taxon>Mustelidae</taxon>
        <taxon>Mustelinae</taxon>
        <taxon>Neogale</taxon>
    </lineage>
</organism>
<evidence type="ECO:0000313" key="15">
    <source>
        <dbReference type="Ensembl" id="ENSNVIP00000021787.1"/>
    </source>
</evidence>
<evidence type="ECO:0000256" key="3">
    <source>
        <dbReference type="ARBA" id="ARBA00004647"/>
    </source>
</evidence>
<keyword evidence="6" id="KW-0493">Microtubule</keyword>
<evidence type="ECO:0000256" key="1">
    <source>
        <dbReference type="ARBA" id="ARBA00004123"/>
    </source>
</evidence>
<sequence length="244" mass="26846">MFACTVGPAFLVSLLFLHFPVQWPWGAALLLAFIVGIYQSSNEGSGMVFFPMGCGWAFLLVTVPFSFYTTANAESDYERDSDRESDDGEDEVSCETVKIGRRDSLDLELEVASGPVAAALDAAGSPGPEDVLPLLQQADELHQGGEQDRREGFQLLLNNKLAYGSRQDFLWRLARAYSDMCELTEEVSEKKSYALNGNRASLASLLRSSHGFSTVCGNNVSHPRIQLRRAFLEVPASPWQVSKP</sequence>
<dbReference type="PANTHER" id="PTHR16056:SF18">
    <property type="entry name" value="REGULATOR OF MICROTUBULE DYNAMICS PROTEIN 3"/>
    <property type="match status" value="1"/>
</dbReference>
<protein>
    <submittedName>
        <fullName evidence="15">Uncharacterized protein</fullName>
    </submittedName>
</protein>
<accession>A0A8C7BC63</accession>
<feature type="transmembrane region" description="Helical" evidence="14">
    <location>
        <begin position="48"/>
        <end position="69"/>
    </location>
</feature>
<dbReference type="Proteomes" id="UP000694425">
    <property type="component" value="Unplaced"/>
</dbReference>
<dbReference type="Ensembl" id="ENSNVIT00000025378.1">
    <property type="protein sequence ID" value="ENSNVIP00000021787.1"/>
    <property type="gene ID" value="ENSNVIG00000017026.1"/>
</dbReference>
<keyword evidence="10" id="KW-0496">Mitochondrion</keyword>
<evidence type="ECO:0000256" key="10">
    <source>
        <dbReference type="ARBA" id="ARBA00023128"/>
    </source>
</evidence>
<dbReference type="PANTHER" id="PTHR16056">
    <property type="entry name" value="REGULATOR OF MICROTUBULE DYNAMICS PROTEIN"/>
    <property type="match status" value="1"/>
</dbReference>
<dbReference type="GO" id="GO:0005741">
    <property type="term" value="C:mitochondrial outer membrane"/>
    <property type="evidence" value="ECO:0007669"/>
    <property type="project" value="UniProtKB-SubCell"/>
</dbReference>
<evidence type="ECO:0000256" key="11">
    <source>
        <dbReference type="ARBA" id="ARBA00023136"/>
    </source>
</evidence>
<comment type="subcellular location">
    <subcellularLocation>
        <location evidence="3">Cytoplasm</location>
        <location evidence="3">Cytoskeleton</location>
        <location evidence="3">Spindle pole</location>
    </subcellularLocation>
    <subcellularLocation>
        <location evidence="2">Mitochondrion outer membrane</location>
        <topology evidence="2">Single-pass membrane protein</topology>
    </subcellularLocation>
    <subcellularLocation>
        <location evidence="1">Nucleus</location>
    </subcellularLocation>
</comment>
<evidence type="ECO:0000256" key="2">
    <source>
        <dbReference type="ARBA" id="ARBA00004572"/>
    </source>
</evidence>